<feature type="transmembrane region" description="Helical" evidence="1">
    <location>
        <begin position="12"/>
        <end position="37"/>
    </location>
</feature>
<dbReference type="OrthoDB" id="10335659at2759"/>
<evidence type="ECO:0000256" key="1">
    <source>
        <dbReference type="SAM" id="Phobius"/>
    </source>
</evidence>
<keyword evidence="3" id="KW-1185">Reference proteome</keyword>
<organism evidence="2 3">
    <name type="scientific">Symbiodinium natans</name>
    <dbReference type="NCBI Taxonomy" id="878477"/>
    <lineage>
        <taxon>Eukaryota</taxon>
        <taxon>Sar</taxon>
        <taxon>Alveolata</taxon>
        <taxon>Dinophyceae</taxon>
        <taxon>Suessiales</taxon>
        <taxon>Symbiodiniaceae</taxon>
        <taxon>Symbiodinium</taxon>
    </lineage>
</organism>
<keyword evidence="1" id="KW-0812">Transmembrane</keyword>
<evidence type="ECO:0000313" key="2">
    <source>
        <dbReference type="EMBL" id="CAE7210074.1"/>
    </source>
</evidence>
<evidence type="ECO:0000313" key="3">
    <source>
        <dbReference type="Proteomes" id="UP000604046"/>
    </source>
</evidence>
<name>A0A812JNL0_9DINO</name>
<keyword evidence="1" id="KW-1133">Transmembrane helix</keyword>
<protein>
    <submittedName>
        <fullName evidence="2">Uncharacterized protein</fullName>
    </submittedName>
</protein>
<comment type="caution">
    <text evidence="2">The sequence shown here is derived from an EMBL/GenBank/DDBJ whole genome shotgun (WGS) entry which is preliminary data.</text>
</comment>
<proteinExistence type="predicted"/>
<sequence length="130" mass="14068">MAARSDQCMSTCIVPFFMLAFISLFFDILNVISLLAAPYPGAGNMFSSDCPKPLEATLRKNTTIFLKDAAVNGTAEYIIPANTKVDIPRNLCSNAWVVANVAMLLGVLLDAAATGPQQFRLTTARFVSFQ</sequence>
<dbReference type="AlphaFoldDB" id="A0A812JNL0"/>
<reference evidence="2" key="1">
    <citation type="submission" date="2021-02" db="EMBL/GenBank/DDBJ databases">
        <authorList>
            <person name="Dougan E. K."/>
            <person name="Rhodes N."/>
            <person name="Thang M."/>
            <person name="Chan C."/>
        </authorList>
    </citation>
    <scope>NUCLEOTIDE SEQUENCE</scope>
</reference>
<accession>A0A812JNL0</accession>
<dbReference type="Proteomes" id="UP000604046">
    <property type="component" value="Unassembled WGS sequence"/>
</dbReference>
<dbReference type="EMBL" id="CAJNDS010000478">
    <property type="protein sequence ID" value="CAE7210074.1"/>
    <property type="molecule type" value="Genomic_DNA"/>
</dbReference>
<keyword evidence="1" id="KW-0472">Membrane</keyword>
<gene>
    <name evidence="2" type="ORF">SNAT2548_LOCUS6972</name>
</gene>